<comment type="caution">
    <text evidence="1">The sequence shown here is derived from an EMBL/GenBank/DDBJ whole genome shotgun (WGS) entry which is preliminary data.</text>
</comment>
<dbReference type="RefSeq" id="WP_103561931.1">
    <property type="nucleotide sequence ID" value="NZ_MTBP01000001.1"/>
</dbReference>
<dbReference type="AlphaFoldDB" id="A0A2P4UPU0"/>
<keyword evidence="2" id="KW-1185">Reference proteome</keyword>
<protein>
    <recommendedName>
        <fullName evidence="3">DNA-binding protein</fullName>
    </recommendedName>
</protein>
<evidence type="ECO:0008006" key="3">
    <source>
        <dbReference type="Google" id="ProtNLM"/>
    </source>
</evidence>
<organism evidence="1 2">
    <name type="scientific">Actinomadura rubteroloni</name>
    <dbReference type="NCBI Taxonomy" id="1926885"/>
    <lineage>
        <taxon>Bacteria</taxon>
        <taxon>Bacillati</taxon>
        <taxon>Actinomycetota</taxon>
        <taxon>Actinomycetes</taxon>
        <taxon>Streptosporangiales</taxon>
        <taxon>Thermomonosporaceae</taxon>
        <taxon>Actinomadura</taxon>
    </lineage>
</organism>
<reference evidence="1 2" key="1">
    <citation type="journal article" date="2017" name="Chemistry">
        <title>Isolation, Biosynthesis and Chemical Modifications of Rubterolones A-F: Rare Tropolone Alkaloids from Actinomadura sp. 5-2.</title>
        <authorList>
            <person name="Guo H."/>
            <person name="Benndorf R."/>
            <person name="Leichnitz D."/>
            <person name="Klassen J.L."/>
            <person name="Vollmers J."/>
            <person name="Gorls H."/>
            <person name="Steinacker M."/>
            <person name="Weigel C."/>
            <person name="Dahse H.M."/>
            <person name="Kaster A.K."/>
            <person name="de Beer Z.W."/>
            <person name="Poulsen M."/>
            <person name="Beemelmanns C."/>
        </authorList>
    </citation>
    <scope>NUCLEOTIDE SEQUENCE [LARGE SCALE GENOMIC DNA]</scope>
    <source>
        <strain evidence="1 2">5-2</strain>
    </source>
</reference>
<name>A0A2P4UPU0_9ACTN</name>
<dbReference type="EMBL" id="MTBP01000001">
    <property type="protein sequence ID" value="POM27060.1"/>
    <property type="molecule type" value="Genomic_DNA"/>
</dbReference>
<sequence>MQTPPRVYTRADLMDAHGLGRSTLEKWYRERAANGHPEAAGTSGGRLVWDAGEWDRWYAARSTGVPDGLATRDDLAARHGISKHRLKQLWAEREANGHPEPVRRHGKALFWDEAAFLSWYAGLGAPSAPDDLITLAEAGRMLGLAPGSVTVYASRPPRGWPEPVRVETLAGGRVRRLYRRADVAAYGASR</sequence>
<gene>
    <name evidence="1" type="ORF">BTM25_14680</name>
</gene>
<evidence type="ECO:0000313" key="2">
    <source>
        <dbReference type="Proteomes" id="UP000242367"/>
    </source>
</evidence>
<evidence type="ECO:0000313" key="1">
    <source>
        <dbReference type="EMBL" id="POM27060.1"/>
    </source>
</evidence>
<proteinExistence type="predicted"/>
<accession>A0A2P4UPU0</accession>
<dbReference type="Proteomes" id="UP000242367">
    <property type="component" value="Unassembled WGS sequence"/>
</dbReference>